<gene>
    <name evidence="1" type="ORF">EHQ62_09300</name>
</gene>
<organism evidence="1 2">
    <name type="scientific">Leptospira jelokensis</name>
    <dbReference type="NCBI Taxonomy" id="2484931"/>
    <lineage>
        <taxon>Bacteria</taxon>
        <taxon>Pseudomonadati</taxon>
        <taxon>Spirochaetota</taxon>
        <taxon>Spirochaetia</taxon>
        <taxon>Leptospirales</taxon>
        <taxon>Leptospiraceae</taxon>
        <taxon>Leptospira</taxon>
    </lineage>
</organism>
<protein>
    <submittedName>
        <fullName evidence="1">Class I SAM-dependent methyltransferase</fullName>
    </submittedName>
</protein>
<dbReference type="SUPFAM" id="SSF53335">
    <property type="entry name" value="S-adenosyl-L-methionine-dependent methyltransferases"/>
    <property type="match status" value="1"/>
</dbReference>
<accession>A0A4Z0ZZJ9</accession>
<reference evidence="1" key="1">
    <citation type="journal article" date="2019" name="PLoS Negl. Trop. Dis.">
        <title>Revisiting the worldwide diversity of Leptospira species in the environment.</title>
        <authorList>
            <person name="Vincent A.T."/>
            <person name="Schiettekatte O."/>
            <person name="Bourhy P."/>
            <person name="Veyrier F.J."/>
            <person name="Picardeau M."/>
        </authorList>
    </citation>
    <scope>NUCLEOTIDE SEQUENCE [LARGE SCALE GENOMIC DNA]</scope>
    <source>
        <strain evidence="1">201702451</strain>
    </source>
</reference>
<proteinExistence type="predicted"/>
<dbReference type="RefSeq" id="WP_135642166.1">
    <property type="nucleotide sequence ID" value="NZ_RQGH01000024.1"/>
</dbReference>
<dbReference type="GO" id="GO:0032259">
    <property type="term" value="P:methylation"/>
    <property type="evidence" value="ECO:0007669"/>
    <property type="project" value="UniProtKB-KW"/>
</dbReference>
<dbReference type="EMBL" id="RQGH01000024">
    <property type="protein sequence ID" value="TGL66373.1"/>
    <property type="molecule type" value="Genomic_DNA"/>
</dbReference>
<name>A0A4Z0ZZJ9_9LEPT</name>
<keyword evidence="1" id="KW-0808">Transferase</keyword>
<dbReference type="InterPro" id="IPR029063">
    <property type="entry name" value="SAM-dependent_MTases_sf"/>
</dbReference>
<sequence>MKFEKKLTKHGFYSVYPLPSSEEMEKYFSEKYFQAPDTKCYQISYTPLEIKHKKMKSELLFYSLTKSGYNNGKLLELGPGEGFFLDVANKKGIDIVGVDFSDFGIIKFHPELSKFLIKNDVYVAMREFLSYGRKFELILADSVIEHLLDPEAFFELALDLLDTNGLLCLSFPNNYSAYQKLLLDKGYIKSEFWYVPHAHFHYFTSKSMENLASSYGFEVKDCYSDFPIDLFLLNESSNYIKYKNLGKHAHKARVEIDLFLSETGFDNYLSLLRSMATTGIGRNLTMIFEKKII</sequence>
<dbReference type="GO" id="GO:0008168">
    <property type="term" value="F:methyltransferase activity"/>
    <property type="evidence" value="ECO:0007669"/>
    <property type="project" value="UniProtKB-KW"/>
</dbReference>
<dbReference type="Proteomes" id="UP000297567">
    <property type="component" value="Unassembled WGS sequence"/>
</dbReference>
<dbReference type="CDD" id="cd02440">
    <property type="entry name" value="AdoMet_MTases"/>
    <property type="match status" value="1"/>
</dbReference>
<dbReference type="Pfam" id="PF13489">
    <property type="entry name" value="Methyltransf_23"/>
    <property type="match status" value="1"/>
</dbReference>
<comment type="caution">
    <text evidence="1">The sequence shown here is derived from an EMBL/GenBank/DDBJ whole genome shotgun (WGS) entry which is preliminary data.</text>
</comment>
<keyword evidence="2" id="KW-1185">Reference proteome</keyword>
<dbReference type="PANTHER" id="PTHR43861">
    <property type="entry name" value="TRANS-ACONITATE 2-METHYLTRANSFERASE-RELATED"/>
    <property type="match status" value="1"/>
</dbReference>
<dbReference type="AlphaFoldDB" id="A0A4Z0ZZJ9"/>
<keyword evidence="1" id="KW-0489">Methyltransferase</keyword>
<evidence type="ECO:0000313" key="2">
    <source>
        <dbReference type="Proteomes" id="UP000297567"/>
    </source>
</evidence>
<evidence type="ECO:0000313" key="1">
    <source>
        <dbReference type="EMBL" id="TGL66373.1"/>
    </source>
</evidence>
<dbReference type="PANTHER" id="PTHR43861:SF6">
    <property type="entry name" value="METHYLTRANSFERASE TYPE 11"/>
    <property type="match status" value="1"/>
</dbReference>
<dbReference type="Gene3D" id="3.40.50.150">
    <property type="entry name" value="Vaccinia Virus protein VP39"/>
    <property type="match status" value="1"/>
</dbReference>